<dbReference type="PANTHER" id="PTHR42793:SF1">
    <property type="entry name" value="PEPTIDYL-LYSINE N-ACETYLTRANSFERASE PATZ"/>
    <property type="match status" value="1"/>
</dbReference>
<dbReference type="Pfam" id="PF13607">
    <property type="entry name" value="Succ_CoA_lig"/>
    <property type="match status" value="1"/>
</dbReference>
<dbReference type="Gene3D" id="3.30.1490.20">
    <property type="entry name" value="ATP-grasp fold, A domain"/>
    <property type="match status" value="1"/>
</dbReference>
<keyword evidence="1" id="KW-0547">Nucleotide-binding</keyword>
<dbReference type="InterPro" id="IPR016102">
    <property type="entry name" value="Succinyl-CoA_synth-like"/>
</dbReference>
<protein>
    <recommendedName>
        <fullName evidence="3">ATP-grasp domain-containing protein</fullName>
    </recommendedName>
</protein>
<proteinExistence type="predicted"/>
<evidence type="ECO:0000259" key="3">
    <source>
        <dbReference type="PROSITE" id="PS50975"/>
    </source>
</evidence>
<dbReference type="SUPFAM" id="SSF56059">
    <property type="entry name" value="Glutathione synthetase ATP-binding domain-like"/>
    <property type="match status" value="1"/>
</dbReference>
<dbReference type="Pfam" id="PF13549">
    <property type="entry name" value="ATP-grasp_5"/>
    <property type="match status" value="1"/>
</dbReference>
<dbReference type="InterPro" id="IPR013815">
    <property type="entry name" value="ATP_grasp_subdomain_1"/>
</dbReference>
<keyword evidence="1" id="KW-0067">ATP-binding</keyword>
<dbReference type="Gene3D" id="3.40.50.261">
    <property type="entry name" value="Succinyl-CoA synthetase domains"/>
    <property type="match status" value="2"/>
</dbReference>
<reference evidence="5" key="1">
    <citation type="journal article" date="2019" name="Int. J. Syst. Evol. Microbiol.">
        <title>The Global Catalogue of Microorganisms (GCM) 10K type strain sequencing project: providing services to taxonomists for standard genome sequencing and annotation.</title>
        <authorList>
            <consortium name="The Broad Institute Genomics Platform"/>
            <consortium name="The Broad Institute Genome Sequencing Center for Infectious Disease"/>
            <person name="Wu L."/>
            <person name="Ma J."/>
        </authorList>
    </citation>
    <scope>NUCLEOTIDE SEQUENCE [LARGE SCALE GENOMIC DNA]</scope>
    <source>
        <strain evidence="5">NBRC 105830</strain>
    </source>
</reference>
<sequence length="509" mass="54353">MHLESVGNPRKFSRIARQLGLAKPVIVVKSGYSGYSVPPGQTVRRAHVPPGAFEAMMDQAGVIRVENVHQMFDVAQLVVHQPLPAGDRVAIVGNTGALGALAADAALSQGLRLATEPTTLAPDVSEDEVTSMLLTLLDNPDVDSVLTTFVAPGVGVERDFSGAIVRAVRHAALAPKPVLAITLNRRGMFPELAIGTEPAEQTPEQQAPEQQPDERTRRRPERIVPAYSMPEDAVVALARATTYALWLATDQGERLTYPDIDRFRAFAVIDRVLSESPNGRQLEPAEVHELLDAYGLPVWESVPVASAEEAVAAADRLGYPVVIKATSEALRHLPGIGALRLDLDDAEAVREAFAALTARFTAGGSRGDDPGWVVQRMTGPGVACVVSSQENRLFGPIVSFSVAGPPTELLDDIAYRIPPLTDVSVRELIGTVKAYPLLDGHRGVDPVDQDALADVVGRVSVLADDFAEVAELELNPVQARAGGVDILGARVVVARPAQRVDSVRRAMTT</sequence>
<dbReference type="Proteomes" id="UP001157109">
    <property type="component" value="Unassembled WGS sequence"/>
</dbReference>
<dbReference type="EMBL" id="BSUJ01000001">
    <property type="protein sequence ID" value="GMA19487.1"/>
    <property type="molecule type" value="Genomic_DNA"/>
</dbReference>
<dbReference type="InterPro" id="IPR011761">
    <property type="entry name" value="ATP-grasp"/>
</dbReference>
<dbReference type="SUPFAM" id="SSF52210">
    <property type="entry name" value="Succinyl-CoA synthetase domains"/>
    <property type="match status" value="2"/>
</dbReference>
<dbReference type="Gene3D" id="3.30.470.20">
    <property type="entry name" value="ATP-grasp fold, B domain"/>
    <property type="match status" value="1"/>
</dbReference>
<feature type="domain" description="ATP-grasp" evidence="3">
    <location>
        <begin position="288"/>
        <end position="495"/>
    </location>
</feature>
<evidence type="ECO:0000313" key="5">
    <source>
        <dbReference type="Proteomes" id="UP001157109"/>
    </source>
</evidence>
<comment type="caution">
    <text evidence="4">The sequence shown here is derived from an EMBL/GenBank/DDBJ whole genome shotgun (WGS) entry which is preliminary data.</text>
</comment>
<dbReference type="InterPro" id="IPR032875">
    <property type="entry name" value="Succ_CoA_lig_flav_dom"/>
</dbReference>
<feature type="region of interest" description="Disordered" evidence="2">
    <location>
        <begin position="196"/>
        <end position="219"/>
    </location>
</feature>
<accession>A0ABQ6HND4</accession>
<organism evidence="4 5">
    <name type="scientific">Arsenicicoccus piscis</name>
    <dbReference type="NCBI Taxonomy" id="673954"/>
    <lineage>
        <taxon>Bacteria</taxon>
        <taxon>Bacillati</taxon>
        <taxon>Actinomycetota</taxon>
        <taxon>Actinomycetes</taxon>
        <taxon>Micrococcales</taxon>
        <taxon>Intrasporangiaceae</taxon>
        <taxon>Arsenicicoccus</taxon>
    </lineage>
</organism>
<gene>
    <name evidence="4" type="ORF">GCM10025862_15080</name>
</gene>
<evidence type="ECO:0000256" key="2">
    <source>
        <dbReference type="SAM" id="MobiDB-lite"/>
    </source>
</evidence>
<keyword evidence="5" id="KW-1185">Reference proteome</keyword>
<dbReference type="PROSITE" id="PS50975">
    <property type="entry name" value="ATP_GRASP"/>
    <property type="match status" value="1"/>
</dbReference>
<dbReference type="PANTHER" id="PTHR42793">
    <property type="entry name" value="COA BINDING DOMAIN CONTAINING PROTEIN"/>
    <property type="match status" value="1"/>
</dbReference>
<name>A0ABQ6HND4_9MICO</name>
<evidence type="ECO:0000256" key="1">
    <source>
        <dbReference type="PROSITE-ProRule" id="PRU00409"/>
    </source>
</evidence>
<evidence type="ECO:0000313" key="4">
    <source>
        <dbReference type="EMBL" id="GMA19487.1"/>
    </source>
</evidence>
<feature type="compositionally biased region" description="Low complexity" evidence="2">
    <location>
        <begin position="196"/>
        <end position="210"/>
    </location>
</feature>